<evidence type="ECO:0000313" key="4">
    <source>
        <dbReference type="Proteomes" id="UP001183643"/>
    </source>
</evidence>
<protein>
    <recommendedName>
        <fullName evidence="1">Chitosanase</fullName>
        <ecNumber evidence="1">3.2.1.132</ecNumber>
    </recommendedName>
</protein>
<dbReference type="Gene3D" id="1.20.141.10">
    <property type="entry name" value="Chitosanase, subunit A, domain 1"/>
    <property type="match status" value="1"/>
</dbReference>
<organism evidence="3 4">
    <name type="scientific">Catenuloplanes atrovinosus</name>
    <dbReference type="NCBI Taxonomy" id="137266"/>
    <lineage>
        <taxon>Bacteria</taxon>
        <taxon>Bacillati</taxon>
        <taxon>Actinomycetota</taxon>
        <taxon>Actinomycetes</taxon>
        <taxon>Micromonosporales</taxon>
        <taxon>Micromonosporaceae</taxon>
        <taxon>Catenuloplanes</taxon>
    </lineage>
</organism>
<dbReference type="Pfam" id="PF01374">
    <property type="entry name" value="Glyco_hydro_46"/>
    <property type="match status" value="1"/>
</dbReference>
<keyword evidence="4" id="KW-1185">Reference proteome</keyword>
<dbReference type="GO" id="GO:0005576">
    <property type="term" value="C:extracellular region"/>
    <property type="evidence" value="ECO:0007669"/>
    <property type="project" value="UniProtKB-SubCell"/>
</dbReference>
<comment type="subcellular location">
    <subcellularLocation>
        <location evidence="1">Secreted</location>
    </subcellularLocation>
</comment>
<dbReference type="InterPro" id="IPR000400">
    <property type="entry name" value="Glyco_hydro_46"/>
</dbReference>
<comment type="similarity">
    <text evidence="1">Belongs to the glycosyl hydrolase 46 family.</text>
</comment>
<dbReference type="PIRSF" id="PIRSF036551">
    <property type="entry name" value="Chitosanase"/>
    <property type="match status" value="1"/>
</dbReference>
<dbReference type="SUPFAM" id="SSF53955">
    <property type="entry name" value="Lysozyme-like"/>
    <property type="match status" value="1"/>
</dbReference>
<dbReference type="GO" id="GO:0016977">
    <property type="term" value="F:chitosanase activity"/>
    <property type="evidence" value="ECO:0007669"/>
    <property type="project" value="UniProtKB-UniRule"/>
</dbReference>
<name>A0AAE4C962_9ACTN</name>
<dbReference type="EMBL" id="JAVDYB010000001">
    <property type="protein sequence ID" value="MDR7273285.1"/>
    <property type="molecule type" value="Genomic_DNA"/>
</dbReference>
<proteinExistence type="inferred from homology"/>
<dbReference type="AlphaFoldDB" id="A0AAE4C962"/>
<feature type="active site" description="Proton donor" evidence="2">
    <location>
        <position position="56"/>
    </location>
</feature>
<evidence type="ECO:0000256" key="2">
    <source>
        <dbReference type="PIRSR" id="PIRSR036551-1"/>
    </source>
</evidence>
<comment type="catalytic activity">
    <reaction evidence="1">
        <text>Endohydrolysis of beta-(1-&gt;4)-linkages between D-glucosamine residues in a partly acetylated chitosan.</text>
        <dbReference type="EC" id="3.2.1.132"/>
    </reaction>
</comment>
<dbReference type="GO" id="GO:0005975">
    <property type="term" value="P:carbohydrate metabolic process"/>
    <property type="evidence" value="ECO:0007669"/>
    <property type="project" value="UniProtKB-UniRule"/>
</dbReference>
<dbReference type="CDD" id="cd00978">
    <property type="entry name" value="chitosanase_GH46"/>
    <property type="match status" value="1"/>
</dbReference>
<comment type="caution">
    <text evidence="3">The sequence shown here is derived from an EMBL/GenBank/DDBJ whole genome shotgun (WGS) entry which is preliminary data.</text>
</comment>
<accession>A0AAE4C962</accession>
<dbReference type="EC" id="3.2.1.132" evidence="1"/>
<reference evidence="3" key="1">
    <citation type="submission" date="2023-07" db="EMBL/GenBank/DDBJ databases">
        <title>Sequencing the genomes of 1000 actinobacteria strains.</title>
        <authorList>
            <person name="Klenk H.-P."/>
        </authorList>
    </citation>
    <scope>NUCLEOTIDE SEQUENCE</scope>
    <source>
        <strain evidence="3">DSM 44707</strain>
    </source>
</reference>
<evidence type="ECO:0000313" key="3">
    <source>
        <dbReference type="EMBL" id="MDR7273285.1"/>
    </source>
</evidence>
<feature type="active site" description="Nucleophile" evidence="2">
    <location>
        <position position="74"/>
    </location>
</feature>
<dbReference type="RefSeq" id="WP_310361487.1">
    <property type="nucleotide sequence ID" value="NZ_JAVDYB010000001.1"/>
</dbReference>
<dbReference type="Gene3D" id="3.30.386.10">
    <property type="entry name" value="Chitosanase, subunit A, domain 2"/>
    <property type="match status" value="1"/>
</dbReference>
<dbReference type="InterPro" id="IPR023099">
    <property type="entry name" value="Glyco_hydro_46_N"/>
</dbReference>
<keyword evidence="1 3" id="KW-0378">Hydrolase</keyword>
<keyword evidence="1" id="KW-0964">Secreted</keyword>
<gene>
    <name evidence="3" type="ORF">J2S41_000063</name>
</gene>
<evidence type="ECO:0000256" key="1">
    <source>
        <dbReference type="PIRNR" id="PIRNR036551"/>
    </source>
</evidence>
<dbReference type="InterPro" id="IPR023346">
    <property type="entry name" value="Lysozyme-like_dom_sf"/>
</dbReference>
<dbReference type="Proteomes" id="UP001183643">
    <property type="component" value="Unassembled WGS sequence"/>
</dbReference>
<sequence length="272" mass="29340">MAAVVLAAAGFTLTGRPTHDPAEARAAVHRMGGLPRRDLDHPAKKEIAMRLVSSAENSSLNWRAQYGYIEDIRDGRGYTGGIIGFTSGTGDLLAVVLRYTAARPVNPLARYVPALRRVIGSGSHAGLDPGFPRAWRAAAADPLFRAAQDATRDRVYLSPAVGQAMRDGLRALGQFAYFDAMVMHGPGPDPASFGGIRAAAMRRARTPAQGGAETAYLHAFLTARTAAMRREAAHRDTSRVDTAQRAFLKAGNLDLNPPLRWSVYGDRYAIMR</sequence>
<dbReference type="PROSITE" id="PS60000">
    <property type="entry name" value="CHITOSANASE_46_80"/>
    <property type="match status" value="1"/>
</dbReference>
<comment type="function">
    <text evidence="1">Aids in the defense against invading fungal pathogens by degrading their cell wall chitosan.</text>
</comment>
<keyword evidence="1 3" id="KW-0326">Glycosidase</keyword>